<evidence type="ECO:0000259" key="6">
    <source>
        <dbReference type="Pfam" id="PF07782"/>
    </source>
</evidence>
<dbReference type="HOGENOM" id="CLU_015030_1_0_1"/>
<feature type="domain" description="Dendritic cell-specific transmembrane protein-like" evidence="6">
    <location>
        <begin position="385"/>
        <end position="575"/>
    </location>
</feature>
<keyword evidence="4 5" id="KW-0472">Membrane</keyword>
<evidence type="ECO:0000256" key="5">
    <source>
        <dbReference type="SAM" id="Phobius"/>
    </source>
</evidence>
<dbReference type="OMA" id="TMENTER"/>
<dbReference type="RefSeq" id="XP_009066511.1">
    <property type="nucleotide sequence ID" value="XM_009068263.1"/>
</dbReference>
<keyword evidence="2 5" id="KW-0812">Transmembrane</keyword>
<feature type="transmembrane region" description="Helical" evidence="5">
    <location>
        <begin position="443"/>
        <end position="467"/>
    </location>
</feature>
<dbReference type="GO" id="GO:0016020">
    <property type="term" value="C:membrane"/>
    <property type="evidence" value="ECO:0007669"/>
    <property type="project" value="UniProtKB-SubCell"/>
</dbReference>
<dbReference type="InterPro" id="IPR012858">
    <property type="entry name" value="DC_STAMP-like"/>
</dbReference>
<accession>V3ZPD8</accession>
<evidence type="ECO:0000256" key="3">
    <source>
        <dbReference type="ARBA" id="ARBA00022989"/>
    </source>
</evidence>
<organism evidence="7 8">
    <name type="scientific">Lottia gigantea</name>
    <name type="common">Giant owl limpet</name>
    <dbReference type="NCBI Taxonomy" id="225164"/>
    <lineage>
        <taxon>Eukaryota</taxon>
        <taxon>Metazoa</taxon>
        <taxon>Spiralia</taxon>
        <taxon>Lophotrochozoa</taxon>
        <taxon>Mollusca</taxon>
        <taxon>Gastropoda</taxon>
        <taxon>Patellogastropoda</taxon>
        <taxon>Lottioidea</taxon>
        <taxon>Lottiidae</taxon>
        <taxon>Lottia</taxon>
    </lineage>
</organism>
<evidence type="ECO:0000256" key="2">
    <source>
        <dbReference type="ARBA" id="ARBA00022692"/>
    </source>
</evidence>
<evidence type="ECO:0000313" key="8">
    <source>
        <dbReference type="Proteomes" id="UP000030746"/>
    </source>
</evidence>
<keyword evidence="8" id="KW-1185">Reference proteome</keyword>
<name>V3ZPD8_LOTGI</name>
<dbReference type="PANTHER" id="PTHR21041:SF9">
    <property type="entry name" value="DENDRITIC CELL-SPECIFIC TRANSMEMBRANE PROTEIN-LIKE DOMAIN-CONTAINING PROTEIN"/>
    <property type="match status" value="1"/>
</dbReference>
<gene>
    <name evidence="7" type="ORF">LOTGIDRAFT_155733</name>
</gene>
<evidence type="ECO:0000256" key="1">
    <source>
        <dbReference type="ARBA" id="ARBA00004141"/>
    </source>
</evidence>
<dbReference type="CTD" id="20236811"/>
<feature type="transmembrane region" description="Helical" evidence="5">
    <location>
        <begin position="349"/>
        <end position="374"/>
    </location>
</feature>
<dbReference type="Pfam" id="PF07782">
    <property type="entry name" value="DC_STAMP"/>
    <property type="match status" value="1"/>
</dbReference>
<dbReference type="AlphaFoldDB" id="V3ZPD8"/>
<dbReference type="OrthoDB" id="5985669at2759"/>
<comment type="subcellular location">
    <subcellularLocation>
        <location evidence="1">Membrane</location>
        <topology evidence="1">Multi-pass membrane protein</topology>
    </subcellularLocation>
</comment>
<evidence type="ECO:0000313" key="7">
    <source>
        <dbReference type="EMBL" id="ESO82716.1"/>
    </source>
</evidence>
<feature type="transmembrane region" description="Helical" evidence="5">
    <location>
        <begin position="531"/>
        <end position="550"/>
    </location>
</feature>
<feature type="transmembrane region" description="Helical" evidence="5">
    <location>
        <begin position="44"/>
        <end position="65"/>
    </location>
</feature>
<protein>
    <recommendedName>
        <fullName evidence="6">Dendritic cell-specific transmembrane protein-like domain-containing protein</fullName>
    </recommendedName>
</protein>
<keyword evidence="3 5" id="KW-1133">Transmembrane helix</keyword>
<sequence>MEKELLKYSDGKNSRLKALFGVLAGIVLGAAIFLAMYYSFHYDILVSSIITGVSTILLAIGLAISTRCRCIVLLVFPSLATGKGRAAFLFIITGLLLMGPITNITNNSSQVAISMACITELAYNQSQALQDRLQEPVRSLREQIQRGVSEVTKYGEELDKAFKVLEDGIDKAEKTASIALDTVKDLKNKCEGRVNSGFSKCQRDSRRIQADCKKVLDPISDTVSKGVNGFVRGVSRVFGKRRRRRRSFYSSTRPTLLKRRKRGVCDVFNVGDTICGGFKYLGVCNVVTIPGNLVSGIFNGIRSVIDAYSNLFEVGVRNSGNIDSNANSSQSAAQIVDNVRSELTDKLDMATYFITILTRIMSTSIVLLIINAFLYDKRYKSKLSFDNLYITRYFKEIDGKRRAEHKKSILPLKKNERKMYTDTRAIKLSVAEKVKCKMGIAQVLLHSVITIMVILFDYLLHFTLYLLNKHGDVRLTFTGESNVNIQITGSGLMAQLFKILANDISIAQAYNSTINIDVCLPQPTEPDQSQIFLFAVLYVVALFFVIMQGYGQRLLHAIAAYFYPEREQQRVNYLYRKILVKRKTFILEAKQLILSNTVDDERKSSSKLPKCFKRLPCCRNNSVQTCTNCEEHL</sequence>
<reference evidence="7 8" key="1">
    <citation type="journal article" date="2013" name="Nature">
        <title>Insights into bilaterian evolution from three spiralian genomes.</title>
        <authorList>
            <person name="Simakov O."/>
            <person name="Marletaz F."/>
            <person name="Cho S.J."/>
            <person name="Edsinger-Gonzales E."/>
            <person name="Havlak P."/>
            <person name="Hellsten U."/>
            <person name="Kuo D.H."/>
            <person name="Larsson T."/>
            <person name="Lv J."/>
            <person name="Arendt D."/>
            <person name="Savage R."/>
            <person name="Osoegawa K."/>
            <person name="de Jong P."/>
            <person name="Grimwood J."/>
            <person name="Chapman J.A."/>
            <person name="Shapiro H."/>
            <person name="Aerts A."/>
            <person name="Otillar R.P."/>
            <person name="Terry A.Y."/>
            <person name="Boore J.L."/>
            <person name="Grigoriev I.V."/>
            <person name="Lindberg D.R."/>
            <person name="Seaver E.C."/>
            <person name="Weisblat D.A."/>
            <person name="Putnam N.H."/>
            <person name="Rokhsar D.S."/>
        </authorList>
    </citation>
    <scope>NUCLEOTIDE SEQUENCE [LARGE SCALE GENOMIC DNA]</scope>
</reference>
<feature type="transmembrane region" description="Helical" evidence="5">
    <location>
        <begin position="20"/>
        <end position="38"/>
    </location>
</feature>
<evidence type="ECO:0000256" key="4">
    <source>
        <dbReference type="ARBA" id="ARBA00023136"/>
    </source>
</evidence>
<feature type="transmembrane region" description="Helical" evidence="5">
    <location>
        <begin position="86"/>
        <end position="105"/>
    </location>
</feature>
<dbReference type="PANTHER" id="PTHR21041">
    <property type="entry name" value="DENDRITIC CELL-SPECIFIC TRANSMEMBRANE PROTEIN"/>
    <property type="match status" value="1"/>
</dbReference>
<dbReference type="GeneID" id="20236811"/>
<dbReference type="Proteomes" id="UP000030746">
    <property type="component" value="Unassembled WGS sequence"/>
</dbReference>
<proteinExistence type="predicted"/>
<dbReference type="EMBL" id="KB203854">
    <property type="protein sequence ID" value="ESO82716.1"/>
    <property type="molecule type" value="Genomic_DNA"/>
</dbReference>
<dbReference type="InterPro" id="IPR051856">
    <property type="entry name" value="CSR-E3_Ligase_Protein"/>
</dbReference>
<dbReference type="KEGG" id="lgi:LOTGIDRAFT_155733"/>